<evidence type="ECO:0000313" key="3">
    <source>
        <dbReference type="Proteomes" id="UP001165652"/>
    </source>
</evidence>
<sequence length="130" mass="13306">MSLPLVLGPTIILVALTFLLMLCAGGRVATGRSLTGRGGAVSSSGCAAALDAQYRLPVLLYVLTVLSMATRHADLIFVLLAWVFAVLRVLQALALATGRAGTGPGMLDAAGALVLAVAWGVFAVRILLGF</sequence>
<comment type="caution">
    <text evidence="2">The sequence shown here is derived from an EMBL/GenBank/DDBJ whole genome shotgun (WGS) entry which is preliminary data.</text>
</comment>
<protein>
    <recommendedName>
        <fullName evidence="4">MAPEG family protein</fullName>
    </recommendedName>
</protein>
<keyword evidence="1" id="KW-0472">Membrane</keyword>
<reference evidence="2" key="1">
    <citation type="journal article" date="2023" name="Microbiol Resour">
        <title>Genome Sequences of Rhodoplanes serenus and Two Thermotolerant Strains, Rhodoplanes tepidamans and 'Rhodoplanes cryptolactis,' Further Refine the Genus.</title>
        <authorList>
            <person name="Rayyan A.A."/>
            <person name="Kyndt J.A."/>
        </authorList>
    </citation>
    <scope>NUCLEOTIDE SEQUENCE</scope>
    <source>
        <strain evidence="2">DSM 9987</strain>
    </source>
</reference>
<dbReference type="Proteomes" id="UP001165652">
    <property type="component" value="Unassembled WGS sequence"/>
</dbReference>
<gene>
    <name evidence="2" type="ORF">PQJ73_25260</name>
</gene>
<feature type="transmembrane region" description="Helical" evidence="1">
    <location>
        <begin position="6"/>
        <end position="24"/>
    </location>
</feature>
<evidence type="ECO:0000313" key="2">
    <source>
        <dbReference type="EMBL" id="MDC7789005.1"/>
    </source>
</evidence>
<reference evidence="2" key="2">
    <citation type="submission" date="2023-02" db="EMBL/GenBank/DDBJ databases">
        <authorList>
            <person name="Rayyan A."/>
            <person name="Meyer T."/>
            <person name="Kyndt J.A."/>
        </authorList>
    </citation>
    <scope>NUCLEOTIDE SEQUENCE</scope>
    <source>
        <strain evidence="2">DSM 9987</strain>
    </source>
</reference>
<keyword evidence="1" id="KW-0812">Transmembrane</keyword>
<keyword evidence="1" id="KW-1133">Transmembrane helix</keyword>
<evidence type="ECO:0000256" key="1">
    <source>
        <dbReference type="SAM" id="Phobius"/>
    </source>
</evidence>
<dbReference type="EMBL" id="JAQQLI010000057">
    <property type="protein sequence ID" value="MDC7789005.1"/>
    <property type="molecule type" value="Genomic_DNA"/>
</dbReference>
<name>A0ABT5JJ20_RHOTP</name>
<accession>A0ABT5JJ20</accession>
<dbReference type="RefSeq" id="WP_272779836.1">
    <property type="nucleotide sequence ID" value="NZ_JAQQLI010000057.1"/>
</dbReference>
<keyword evidence="3" id="KW-1185">Reference proteome</keyword>
<organism evidence="2 3">
    <name type="scientific">Rhodoplanes tepidamans</name>
    <name type="common">Rhodoplanes cryptolactis</name>
    <dbReference type="NCBI Taxonomy" id="200616"/>
    <lineage>
        <taxon>Bacteria</taxon>
        <taxon>Pseudomonadati</taxon>
        <taxon>Pseudomonadota</taxon>
        <taxon>Alphaproteobacteria</taxon>
        <taxon>Hyphomicrobiales</taxon>
        <taxon>Nitrobacteraceae</taxon>
        <taxon>Rhodoplanes</taxon>
    </lineage>
</organism>
<evidence type="ECO:0008006" key="4">
    <source>
        <dbReference type="Google" id="ProtNLM"/>
    </source>
</evidence>
<feature type="transmembrane region" description="Helical" evidence="1">
    <location>
        <begin position="109"/>
        <end position="128"/>
    </location>
</feature>
<proteinExistence type="predicted"/>
<feature type="transmembrane region" description="Helical" evidence="1">
    <location>
        <begin position="75"/>
        <end position="97"/>
    </location>
</feature>